<keyword evidence="4 5" id="KW-0472">Membrane</keyword>
<protein>
    <submittedName>
        <fullName evidence="7">Sulfate permease family protein</fullName>
    </submittedName>
</protein>
<keyword evidence="8" id="KW-1185">Reference proteome</keyword>
<dbReference type="Pfam" id="PF00916">
    <property type="entry name" value="Sulfate_transp"/>
    <property type="match status" value="1"/>
</dbReference>
<dbReference type="PANTHER" id="PTHR43310:SF1">
    <property type="entry name" value="SULFATE TRANSPORTER YBAR-RELATED"/>
    <property type="match status" value="1"/>
</dbReference>
<reference evidence="8" key="1">
    <citation type="submission" date="2016-10" db="EMBL/GenBank/DDBJ databases">
        <authorList>
            <person name="Varghese N."/>
            <person name="Submissions S."/>
        </authorList>
    </citation>
    <scope>NUCLEOTIDE SEQUENCE [LARGE SCALE GENOMIC DNA]</scope>
    <source>
        <strain evidence="8">DSM 16108</strain>
    </source>
</reference>
<evidence type="ECO:0000313" key="8">
    <source>
        <dbReference type="Proteomes" id="UP000199589"/>
    </source>
</evidence>
<accession>A0A1I3W7Z3</accession>
<dbReference type="Proteomes" id="UP000199589">
    <property type="component" value="Unassembled WGS sequence"/>
</dbReference>
<evidence type="ECO:0000313" key="7">
    <source>
        <dbReference type="EMBL" id="SFK03794.1"/>
    </source>
</evidence>
<evidence type="ECO:0000256" key="3">
    <source>
        <dbReference type="ARBA" id="ARBA00022989"/>
    </source>
</evidence>
<feature type="transmembrane region" description="Helical" evidence="5">
    <location>
        <begin position="127"/>
        <end position="148"/>
    </location>
</feature>
<comment type="subcellular location">
    <subcellularLocation>
        <location evidence="1">Membrane</location>
        <topology evidence="1">Multi-pass membrane protein</topology>
    </subcellularLocation>
</comment>
<proteinExistence type="predicted"/>
<dbReference type="EMBL" id="FOSJ01000007">
    <property type="protein sequence ID" value="SFK03794.1"/>
    <property type="molecule type" value="Genomic_DNA"/>
</dbReference>
<evidence type="ECO:0000256" key="1">
    <source>
        <dbReference type="ARBA" id="ARBA00004141"/>
    </source>
</evidence>
<name>A0A1I3W7Z3_9LACT</name>
<sequence length="170" mass="18044">MGNNSLLKNGRFRPLQFLKDNKSAAKNDVLSGLTVALALIPESIAFAFVAGVSPILSLQTAFIIGLVAAIFTGRPGMISSSTAAMAVVFASLVATHGLEYLFATVLLVGIIQVSIGLLKLGKYARIIPYPVMLGFLNGLSIVIFIAQLDQFKVNQVTEVDGVSVTESVWM</sequence>
<feature type="transmembrane region" description="Helical" evidence="5">
    <location>
        <begin position="100"/>
        <end position="120"/>
    </location>
</feature>
<evidence type="ECO:0000256" key="2">
    <source>
        <dbReference type="ARBA" id="ARBA00022692"/>
    </source>
</evidence>
<evidence type="ECO:0000256" key="4">
    <source>
        <dbReference type="ARBA" id="ARBA00023136"/>
    </source>
</evidence>
<evidence type="ECO:0000259" key="6">
    <source>
        <dbReference type="Pfam" id="PF00916"/>
    </source>
</evidence>
<evidence type="ECO:0000256" key="5">
    <source>
        <dbReference type="SAM" id="Phobius"/>
    </source>
</evidence>
<feature type="transmembrane region" description="Helical" evidence="5">
    <location>
        <begin position="44"/>
        <end position="70"/>
    </location>
</feature>
<organism evidence="7 8">
    <name type="scientific">Marinilactibacillus piezotolerans</name>
    <dbReference type="NCBI Taxonomy" id="258723"/>
    <lineage>
        <taxon>Bacteria</taxon>
        <taxon>Bacillati</taxon>
        <taxon>Bacillota</taxon>
        <taxon>Bacilli</taxon>
        <taxon>Lactobacillales</taxon>
        <taxon>Carnobacteriaceae</taxon>
        <taxon>Marinilactibacillus</taxon>
    </lineage>
</organism>
<dbReference type="PANTHER" id="PTHR43310">
    <property type="entry name" value="SULFATE TRANSPORTER YBAR-RELATED"/>
    <property type="match status" value="1"/>
</dbReference>
<keyword evidence="2 5" id="KW-0812">Transmembrane</keyword>
<gene>
    <name evidence="7" type="ORF">SAMN04488569_100720</name>
</gene>
<dbReference type="GO" id="GO:0016020">
    <property type="term" value="C:membrane"/>
    <property type="evidence" value="ECO:0007669"/>
    <property type="project" value="UniProtKB-SubCell"/>
</dbReference>
<dbReference type="InterPro" id="IPR052706">
    <property type="entry name" value="Membrane-Transporter-like"/>
</dbReference>
<keyword evidence="3 5" id="KW-1133">Transmembrane helix</keyword>
<feature type="domain" description="SLC26A/SulP transporter" evidence="6">
    <location>
        <begin position="26"/>
        <end position="152"/>
    </location>
</feature>
<dbReference type="InterPro" id="IPR011547">
    <property type="entry name" value="SLC26A/SulP_dom"/>
</dbReference>
<dbReference type="AlphaFoldDB" id="A0A1I3W7Z3"/>